<name>M1YG30_NITG3</name>
<dbReference type="HOGENOM" id="CLU_1914852_0_0_0"/>
<dbReference type="InParanoid" id="M1YG30"/>
<sequence>MRGTKTLFTGIAICSMLTFGASTALTAGEATVEPWFVEGMNNEEMILEPGTTAFCNKDITVQNLSGDEMARVRIARGNGDNYDWDQLEPNQTLGYKKDGVSIFAVAPGERGPNKGPLFDEARIVNATMGNAKLKVICK</sequence>
<proteinExistence type="predicted"/>
<dbReference type="Proteomes" id="UP000011704">
    <property type="component" value="Unassembled WGS sequence"/>
</dbReference>
<dbReference type="AlphaFoldDB" id="M1YG30"/>
<reference evidence="2 3" key="1">
    <citation type="journal article" date="2013" name="Front. Microbiol.">
        <title>The genome of Nitrospina gracilis illuminates the metabolism and evolution of the major marine nitrite oxidizer.</title>
        <authorList>
            <person name="Luecker S."/>
            <person name="Nowka B."/>
            <person name="Rattei T."/>
            <person name="Spieck E."/>
            <person name="and Daims H."/>
        </authorList>
    </citation>
    <scope>NUCLEOTIDE SEQUENCE [LARGE SCALE GENOMIC DNA]</scope>
    <source>
        <strain evidence="2 3">3/211</strain>
    </source>
</reference>
<gene>
    <name evidence="2" type="ORF">NITGR_1040027</name>
</gene>
<keyword evidence="3" id="KW-1185">Reference proteome</keyword>
<accession>M1YG30</accession>
<evidence type="ECO:0000313" key="2">
    <source>
        <dbReference type="EMBL" id="CCQ89409.1"/>
    </source>
</evidence>
<protein>
    <recommendedName>
        <fullName evidence="4">Secreted protein</fullName>
    </recommendedName>
</protein>
<evidence type="ECO:0000313" key="3">
    <source>
        <dbReference type="Proteomes" id="UP000011704"/>
    </source>
</evidence>
<evidence type="ECO:0000256" key="1">
    <source>
        <dbReference type="SAM" id="SignalP"/>
    </source>
</evidence>
<organism evidence="2 3">
    <name type="scientific">Nitrospina gracilis (strain 3/211)</name>
    <dbReference type="NCBI Taxonomy" id="1266370"/>
    <lineage>
        <taxon>Bacteria</taxon>
        <taxon>Pseudomonadati</taxon>
        <taxon>Nitrospinota/Tectimicrobiota group</taxon>
        <taxon>Nitrospinota</taxon>
        <taxon>Nitrospinia</taxon>
        <taxon>Nitrospinales</taxon>
        <taxon>Nitrospinaceae</taxon>
        <taxon>Nitrospina</taxon>
    </lineage>
</organism>
<keyword evidence="1" id="KW-0732">Signal</keyword>
<comment type="caution">
    <text evidence="2">The sequence shown here is derived from an EMBL/GenBank/DDBJ whole genome shotgun (WGS) entry which is preliminary data.</text>
</comment>
<feature type="signal peptide" evidence="1">
    <location>
        <begin position="1"/>
        <end position="26"/>
    </location>
</feature>
<dbReference type="RefSeq" id="WP_005005778.1">
    <property type="nucleotide sequence ID" value="NZ_HG422173.1"/>
</dbReference>
<feature type="chain" id="PRO_5004019374" description="Secreted protein" evidence="1">
    <location>
        <begin position="27"/>
        <end position="138"/>
    </location>
</feature>
<dbReference type="EMBL" id="CAQJ01000007">
    <property type="protein sequence ID" value="CCQ89409.1"/>
    <property type="molecule type" value="Genomic_DNA"/>
</dbReference>
<evidence type="ECO:0008006" key="4">
    <source>
        <dbReference type="Google" id="ProtNLM"/>
    </source>
</evidence>